<proteinExistence type="inferred from homology"/>
<dbReference type="InterPro" id="IPR052021">
    <property type="entry name" value="Type-I_RS_S_subunit"/>
</dbReference>
<dbReference type="RefSeq" id="WP_182895413.1">
    <property type="nucleotide sequence ID" value="NZ_JACGZW010000015.1"/>
</dbReference>
<name>A0A7W3ZEP7_9PSEU</name>
<evidence type="ECO:0000256" key="3">
    <source>
        <dbReference type="ARBA" id="ARBA00023125"/>
    </source>
</evidence>
<protein>
    <submittedName>
        <fullName evidence="5">Restriction endonuclease subunit S</fullName>
    </submittedName>
</protein>
<dbReference type="GO" id="GO:0003677">
    <property type="term" value="F:DNA binding"/>
    <property type="evidence" value="ECO:0007669"/>
    <property type="project" value="UniProtKB-KW"/>
</dbReference>
<evidence type="ECO:0000259" key="4">
    <source>
        <dbReference type="Pfam" id="PF01420"/>
    </source>
</evidence>
<dbReference type="Pfam" id="PF01420">
    <property type="entry name" value="Methylase_S"/>
    <property type="match status" value="1"/>
</dbReference>
<keyword evidence="5" id="KW-0255">Endonuclease</keyword>
<dbReference type="AlphaFoldDB" id="A0A7W3ZEP7"/>
<comment type="similarity">
    <text evidence="1">Belongs to the type-I restriction system S methylase family.</text>
</comment>
<dbReference type="PANTHER" id="PTHR30408">
    <property type="entry name" value="TYPE-1 RESTRICTION ENZYME ECOKI SPECIFICITY PROTEIN"/>
    <property type="match status" value="1"/>
</dbReference>
<keyword evidence="6" id="KW-1185">Reference proteome</keyword>
<dbReference type="PANTHER" id="PTHR30408:SF12">
    <property type="entry name" value="TYPE I RESTRICTION ENZYME MJAVIII SPECIFICITY SUBUNIT"/>
    <property type="match status" value="1"/>
</dbReference>
<keyword evidence="2" id="KW-0680">Restriction system</keyword>
<gene>
    <name evidence="5" type="ORF">H4281_36390</name>
</gene>
<evidence type="ECO:0000256" key="1">
    <source>
        <dbReference type="ARBA" id="ARBA00010923"/>
    </source>
</evidence>
<organism evidence="5 6">
    <name type="scientific">Amycolatopsis dendrobii</name>
    <dbReference type="NCBI Taxonomy" id="2760662"/>
    <lineage>
        <taxon>Bacteria</taxon>
        <taxon>Bacillati</taxon>
        <taxon>Actinomycetota</taxon>
        <taxon>Actinomycetes</taxon>
        <taxon>Pseudonocardiales</taxon>
        <taxon>Pseudonocardiaceae</taxon>
        <taxon>Amycolatopsis</taxon>
    </lineage>
</organism>
<evidence type="ECO:0000256" key="2">
    <source>
        <dbReference type="ARBA" id="ARBA00022747"/>
    </source>
</evidence>
<keyword evidence="5" id="KW-0540">Nuclease</keyword>
<evidence type="ECO:0000313" key="5">
    <source>
        <dbReference type="EMBL" id="MBB1158655.1"/>
    </source>
</evidence>
<dbReference type="GO" id="GO:0004519">
    <property type="term" value="F:endonuclease activity"/>
    <property type="evidence" value="ECO:0007669"/>
    <property type="project" value="UniProtKB-KW"/>
</dbReference>
<dbReference type="Proteomes" id="UP000526734">
    <property type="component" value="Unassembled WGS sequence"/>
</dbReference>
<evidence type="ECO:0000313" key="6">
    <source>
        <dbReference type="Proteomes" id="UP000526734"/>
    </source>
</evidence>
<accession>A0A7W3ZEP7</accession>
<dbReference type="CDD" id="cd17279">
    <property type="entry name" value="RMtype1_S_BmuCF2ORF3362P_TRD1-CR1_like"/>
    <property type="match status" value="1"/>
</dbReference>
<keyword evidence="3" id="KW-0238">DNA-binding</keyword>
<comment type="caution">
    <text evidence="5">The sequence shown here is derived from an EMBL/GenBank/DDBJ whole genome shotgun (WGS) entry which is preliminary data.</text>
</comment>
<keyword evidence="5" id="KW-0378">Hydrolase</keyword>
<dbReference type="InterPro" id="IPR044946">
    <property type="entry name" value="Restrct_endonuc_typeI_TRD_sf"/>
</dbReference>
<feature type="domain" description="Type I restriction modification DNA specificity" evidence="4">
    <location>
        <begin position="10"/>
        <end position="158"/>
    </location>
</feature>
<dbReference type="InterPro" id="IPR000055">
    <property type="entry name" value="Restrct_endonuc_typeI_TRD"/>
</dbReference>
<dbReference type="EMBL" id="JACGZW010000015">
    <property type="protein sequence ID" value="MBB1158655.1"/>
    <property type="molecule type" value="Genomic_DNA"/>
</dbReference>
<dbReference type="Gene3D" id="3.90.220.20">
    <property type="entry name" value="DNA methylase specificity domains"/>
    <property type="match status" value="2"/>
</dbReference>
<reference evidence="5 6" key="1">
    <citation type="submission" date="2020-08" db="EMBL/GenBank/DDBJ databases">
        <title>Amycolatopsis sp. nov. DR6-1 isolated from Dendrobium heterocarpum.</title>
        <authorList>
            <person name="Tedsree N."/>
            <person name="Kuncharoen N."/>
            <person name="Likhitwitayawuid K."/>
            <person name="Tanasupawat S."/>
        </authorList>
    </citation>
    <scope>NUCLEOTIDE SEQUENCE [LARGE SCALE GENOMIC DNA]</scope>
    <source>
        <strain evidence="5 6">DR6-1</strain>
    </source>
</reference>
<sequence length="417" mass="46209">MSAEAIPIRRIFRVVNGGTPTAAEDNWGGDVPWATPVDLNSADGVLNSTQRTLTRQGALSGSSIVGSDSILISTRAPIGYVARVTAPMAFNQGCRALVPLRRVDARFFVYQLSAMTQQLQSRGMGSTFQELSGGALAEVPVNVPPLEEQRRIADFLDAETSRVDAMLHTRQLQRRAFEERELSYISATLAGFDQTGPRHLSPWPWLGKIPQSWKIGPVYAYYNVQLGKMLNPERTIGQNLRPYMRNANIHWYDVDHSDVAAMNFDPNERRRYELRSGDLLVCEGGAGVAESAVWSGDFGECYYQKSLHRVRPRTDLPVEWLMYWLRLAKHVGMLDAEGNLSTIPHLTGEQIRRMRIPVPDDASERVRSLGEMISANASVRSALDAADRLSQERRQALITAAVTGQLDVTTARSGVGA</sequence>
<dbReference type="SUPFAM" id="SSF116734">
    <property type="entry name" value="DNA methylase specificity domain"/>
    <property type="match status" value="2"/>
</dbReference>
<dbReference type="GO" id="GO:0009307">
    <property type="term" value="P:DNA restriction-modification system"/>
    <property type="evidence" value="ECO:0007669"/>
    <property type="project" value="UniProtKB-KW"/>
</dbReference>